<evidence type="ECO:0000313" key="3">
    <source>
        <dbReference type="Proteomes" id="UP001140510"/>
    </source>
</evidence>
<sequence>MSDNSRASWTDRELLVYILTAMEYSGFKLDFTRVGRLKKALRKDMGALKNGMPVSDTMVKTDDAKAKGKRKAEDSEADGTPKKRCRGRPKEVTEPEPEAEPTVKQEITPDSEDFGRAGKAVEEF</sequence>
<evidence type="ECO:0000313" key="2">
    <source>
        <dbReference type="EMBL" id="KAJ4411943.1"/>
    </source>
</evidence>
<evidence type="ECO:0000256" key="1">
    <source>
        <dbReference type="SAM" id="MobiDB-lite"/>
    </source>
</evidence>
<accession>A0A9W8ZPP4</accession>
<gene>
    <name evidence="2" type="ORF">N0V91_001081</name>
</gene>
<feature type="region of interest" description="Disordered" evidence="1">
    <location>
        <begin position="48"/>
        <end position="124"/>
    </location>
</feature>
<reference evidence="2" key="1">
    <citation type="submission" date="2022-10" db="EMBL/GenBank/DDBJ databases">
        <title>Tapping the CABI collections for fungal endophytes: first genome assemblies for Collariella, Neodidymelliopsis, Ascochyta clinopodiicola, Didymella pomorum, Didymosphaeria variabile, Neocosmospora piperis and Neocucurbitaria cava.</title>
        <authorList>
            <person name="Hill R."/>
        </authorList>
    </citation>
    <scope>NUCLEOTIDE SEQUENCE</scope>
    <source>
        <strain evidence="2">IMI 355091</strain>
    </source>
</reference>
<dbReference type="OrthoDB" id="3788144at2759"/>
<name>A0A9W8ZPP4_9PLEO</name>
<proteinExistence type="predicted"/>
<comment type="caution">
    <text evidence="2">The sequence shown here is derived from an EMBL/GenBank/DDBJ whole genome shotgun (WGS) entry which is preliminary data.</text>
</comment>
<protein>
    <submittedName>
        <fullName evidence="2">Uncharacterized protein</fullName>
    </submittedName>
</protein>
<keyword evidence="3" id="KW-1185">Reference proteome</keyword>
<organism evidence="2 3">
    <name type="scientific">Didymella pomorum</name>
    <dbReference type="NCBI Taxonomy" id="749634"/>
    <lineage>
        <taxon>Eukaryota</taxon>
        <taxon>Fungi</taxon>
        <taxon>Dikarya</taxon>
        <taxon>Ascomycota</taxon>
        <taxon>Pezizomycotina</taxon>
        <taxon>Dothideomycetes</taxon>
        <taxon>Pleosporomycetidae</taxon>
        <taxon>Pleosporales</taxon>
        <taxon>Pleosporineae</taxon>
        <taxon>Didymellaceae</taxon>
        <taxon>Didymella</taxon>
    </lineage>
</organism>
<feature type="compositionally biased region" description="Basic and acidic residues" evidence="1">
    <location>
        <begin position="59"/>
        <end position="74"/>
    </location>
</feature>
<dbReference type="Proteomes" id="UP001140510">
    <property type="component" value="Unassembled WGS sequence"/>
</dbReference>
<dbReference type="AlphaFoldDB" id="A0A9W8ZPP4"/>
<dbReference type="EMBL" id="JAPEVA010000004">
    <property type="protein sequence ID" value="KAJ4411943.1"/>
    <property type="molecule type" value="Genomic_DNA"/>
</dbReference>
<feature type="compositionally biased region" description="Basic and acidic residues" evidence="1">
    <location>
        <begin position="113"/>
        <end position="124"/>
    </location>
</feature>